<keyword evidence="3" id="KW-1185">Reference proteome</keyword>
<keyword evidence="1" id="KW-0812">Transmembrane</keyword>
<dbReference type="AlphaFoldDB" id="A0A2Y9AKT0"/>
<dbReference type="RefSeq" id="WP_110853053.1">
    <property type="nucleotide sequence ID" value="NZ_QKLZ01000010.1"/>
</dbReference>
<proteinExistence type="predicted"/>
<feature type="transmembrane region" description="Helical" evidence="1">
    <location>
        <begin position="15"/>
        <end position="33"/>
    </location>
</feature>
<evidence type="ECO:0000313" key="2">
    <source>
        <dbReference type="EMBL" id="SSA44785.1"/>
    </source>
</evidence>
<name>A0A2Y9AKT0_9MICO</name>
<organism evidence="2 3">
    <name type="scientific">Georgenia satyanarayanai</name>
    <dbReference type="NCBI Taxonomy" id="860221"/>
    <lineage>
        <taxon>Bacteria</taxon>
        <taxon>Bacillati</taxon>
        <taxon>Actinomycetota</taxon>
        <taxon>Actinomycetes</taxon>
        <taxon>Micrococcales</taxon>
        <taxon>Bogoriellaceae</taxon>
        <taxon>Georgenia</taxon>
    </lineage>
</organism>
<accession>A0A2Y9AKT0</accession>
<dbReference type="EMBL" id="UETB01000010">
    <property type="protein sequence ID" value="SSA44785.1"/>
    <property type="molecule type" value="Genomic_DNA"/>
</dbReference>
<feature type="transmembrane region" description="Helical" evidence="1">
    <location>
        <begin position="39"/>
        <end position="58"/>
    </location>
</feature>
<reference evidence="2 3" key="1">
    <citation type="submission" date="2016-10" db="EMBL/GenBank/DDBJ databases">
        <authorList>
            <person name="Cai Z."/>
        </authorList>
    </citation>
    <scope>NUCLEOTIDE SEQUENCE [LARGE SCALE GENOMIC DNA]</scope>
    <source>
        <strain evidence="2 3">CGMCC 1.10826</strain>
    </source>
</reference>
<evidence type="ECO:0000313" key="3">
    <source>
        <dbReference type="Proteomes" id="UP000250222"/>
    </source>
</evidence>
<gene>
    <name evidence="2" type="ORF">SAMN05216184_11076</name>
</gene>
<protein>
    <submittedName>
        <fullName evidence="2">Uncharacterized protein</fullName>
    </submittedName>
</protein>
<evidence type="ECO:0000256" key="1">
    <source>
        <dbReference type="SAM" id="Phobius"/>
    </source>
</evidence>
<dbReference type="Proteomes" id="UP000250222">
    <property type="component" value="Unassembled WGS sequence"/>
</dbReference>
<keyword evidence="1" id="KW-0472">Membrane</keyword>
<sequence>MTEEAKDNRGAGERVAWVLVGLLALIAASLFVFEGAAQSTAITTSLIVGLAALAWAGASGKKGP</sequence>
<keyword evidence="1" id="KW-1133">Transmembrane helix</keyword>